<dbReference type="PANTHER" id="PTHR24198:SF165">
    <property type="entry name" value="ANKYRIN REPEAT-CONTAINING PROTEIN-RELATED"/>
    <property type="match status" value="1"/>
</dbReference>
<keyword evidence="5" id="KW-0812">Transmembrane</keyword>
<dbReference type="PROSITE" id="PS50088">
    <property type="entry name" value="ANK_REPEAT"/>
    <property type="match status" value="1"/>
</dbReference>
<keyword evidence="2 3" id="KW-0040">ANK repeat</keyword>
<dbReference type="InterPro" id="IPR036770">
    <property type="entry name" value="Ankyrin_rpt-contain_sf"/>
</dbReference>
<dbReference type="Pfam" id="PF12796">
    <property type="entry name" value="Ank_2"/>
    <property type="match status" value="1"/>
</dbReference>
<evidence type="ECO:0000256" key="3">
    <source>
        <dbReference type="PROSITE-ProRule" id="PRU00023"/>
    </source>
</evidence>
<dbReference type="SMART" id="SM00248">
    <property type="entry name" value="ANK"/>
    <property type="match status" value="3"/>
</dbReference>
<feature type="region of interest" description="Disordered" evidence="4">
    <location>
        <begin position="64"/>
        <end position="89"/>
    </location>
</feature>
<dbReference type="Gene3D" id="1.25.40.20">
    <property type="entry name" value="Ankyrin repeat-containing domain"/>
    <property type="match status" value="2"/>
</dbReference>
<keyword evidence="7" id="KW-1185">Reference proteome</keyword>
<dbReference type="PANTHER" id="PTHR24198">
    <property type="entry name" value="ANKYRIN REPEAT AND PROTEIN KINASE DOMAIN-CONTAINING PROTEIN"/>
    <property type="match status" value="1"/>
</dbReference>
<dbReference type="EMBL" id="CP001928">
    <property type="protein sequence ID" value="ADI38924.1"/>
    <property type="molecule type" value="Genomic_DNA"/>
</dbReference>
<feature type="repeat" description="ANK" evidence="3">
    <location>
        <begin position="333"/>
        <end position="365"/>
    </location>
</feature>
<dbReference type="HOGENOM" id="CLU_674304_0_0_0"/>
<dbReference type="eggNOG" id="COG0666">
    <property type="taxonomic scope" value="Bacteria"/>
</dbReference>
<dbReference type="InterPro" id="IPR002110">
    <property type="entry name" value="Ankyrin_rpt"/>
</dbReference>
<proteinExistence type="predicted"/>
<organism evidence="6 7">
    <name type="scientific">Waddlia chondrophila (strain ATCC VR-1470 / WSU 86-1044)</name>
    <dbReference type="NCBI Taxonomy" id="716544"/>
    <lineage>
        <taxon>Bacteria</taxon>
        <taxon>Pseudomonadati</taxon>
        <taxon>Chlamydiota</taxon>
        <taxon>Chlamydiia</taxon>
        <taxon>Parachlamydiales</taxon>
        <taxon>Waddliaceae</taxon>
        <taxon>Waddlia</taxon>
    </lineage>
</organism>
<dbReference type="RefSeq" id="WP_013182631.1">
    <property type="nucleotide sequence ID" value="NC_014225.1"/>
</dbReference>
<evidence type="ECO:0000313" key="6">
    <source>
        <dbReference type="EMBL" id="ADI38924.1"/>
    </source>
</evidence>
<dbReference type="OrthoDB" id="407974at2"/>
<sequence>MQVTPRNFFTDFMLDPFSERISKTDRKICFLASFILGLFTAGLIHLSMAIYNWAARNIENHTRAQSAGEGHNHPTVHSSHRRTPSANQRDIEMIRRELENTLEALEEQITDDTQLHDFKKLSHQIFDNSSLLITECAEESELRRSIIESTKDELGGLISTAIGVKDIPEAQNSFNLAKWIHEVSSFIRKGRHRYKPEMQDELDAILKSGLDVNTRADLWLKGTVLHHLAKLGSPSEFVSIIADNGINFDIQDDWGNTALVWAIANGNNSMASEILNYHQNLDIECHGNPALHLTIAKGYKDRTRDGKHLTVSNLQLVRKLVDNGASPNLINRNGYTALHLACIRRDPGMIQALLDKGGDLSLETRDGRTCRELLECTFEEAKAIIEKITPPYLLPKEDFDNGYLACVSLLNQDIS</sequence>
<dbReference type="KEGG" id="wch:wcw_1576"/>
<evidence type="ECO:0000256" key="4">
    <source>
        <dbReference type="SAM" id="MobiDB-lite"/>
    </source>
</evidence>
<dbReference type="PROSITE" id="PS50297">
    <property type="entry name" value="ANK_REP_REGION"/>
    <property type="match status" value="1"/>
</dbReference>
<evidence type="ECO:0000256" key="5">
    <source>
        <dbReference type="SAM" id="Phobius"/>
    </source>
</evidence>
<dbReference type="Proteomes" id="UP000001505">
    <property type="component" value="Chromosome"/>
</dbReference>
<evidence type="ECO:0000313" key="7">
    <source>
        <dbReference type="Proteomes" id="UP000001505"/>
    </source>
</evidence>
<dbReference type="SUPFAM" id="SSF48403">
    <property type="entry name" value="Ankyrin repeat"/>
    <property type="match status" value="1"/>
</dbReference>
<name>D6YS79_WADCW</name>
<dbReference type="Pfam" id="PF13637">
    <property type="entry name" value="Ank_4"/>
    <property type="match status" value="1"/>
</dbReference>
<keyword evidence="5" id="KW-1133">Transmembrane helix</keyword>
<protein>
    <submittedName>
        <fullName evidence="6">Uncharacterized protein</fullName>
    </submittedName>
</protein>
<reference evidence="6 7" key="1">
    <citation type="journal article" date="2010" name="PLoS ONE">
        <title>The Waddlia genome: a window into chlamydial biology.</title>
        <authorList>
            <person name="Bertelli C."/>
            <person name="Collyn F."/>
            <person name="Croxatto A."/>
            <person name="Ruckert C."/>
            <person name="Polkinghorne A."/>
            <person name="Kebbi-Beghdadi C."/>
            <person name="Goesmann A."/>
            <person name="Vaughan L."/>
            <person name="Greub G."/>
        </authorList>
    </citation>
    <scope>NUCLEOTIDE SEQUENCE [LARGE SCALE GENOMIC DNA]</scope>
    <source>
        <strain evidence="7">ATCC VR-1470 / WSU 86-1044</strain>
    </source>
</reference>
<evidence type="ECO:0000256" key="1">
    <source>
        <dbReference type="ARBA" id="ARBA00022737"/>
    </source>
</evidence>
<keyword evidence="5" id="KW-0472">Membrane</keyword>
<keyword evidence="1" id="KW-0677">Repeat</keyword>
<gene>
    <name evidence="6" type="ordered locus">wcw_1576</name>
</gene>
<feature type="transmembrane region" description="Helical" evidence="5">
    <location>
        <begin position="28"/>
        <end position="54"/>
    </location>
</feature>
<evidence type="ECO:0000256" key="2">
    <source>
        <dbReference type="ARBA" id="ARBA00023043"/>
    </source>
</evidence>
<dbReference type="AlphaFoldDB" id="D6YS79"/>
<dbReference type="STRING" id="716544.wcw_1576"/>
<accession>D6YS79</accession>